<dbReference type="RefSeq" id="WP_122634724.1">
    <property type="nucleotide sequence ID" value="NZ_QWIU01000001.1"/>
</dbReference>
<evidence type="ECO:0000313" key="1">
    <source>
        <dbReference type="EMBL" id="RNA63953.1"/>
    </source>
</evidence>
<sequence length="69" mass="8264">MENYIISILAVVASLLIILTVMKFLKFLWNKVIYKVIVFFKPELKNIYDLTKWIFKKLPLKAQKKIKSF</sequence>
<dbReference type="EMBL" id="QWIU01000001">
    <property type="protein sequence ID" value="RNA63980.1"/>
    <property type="molecule type" value="Genomic_DNA"/>
</dbReference>
<reference evidence="1 3" key="1">
    <citation type="submission" date="2018-08" db="EMBL/GenBank/DDBJ databases">
        <title>Chryseobacterium nematophagum: a novel matrix digesting pathogen of nematodes.</title>
        <authorList>
            <person name="Page A."/>
            <person name="Roberts M."/>
            <person name="Felix M.-A."/>
            <person name="Weir W."/>
        </authorList>
    </citation>
    <scope>NUCLEOTIDE SEQUENCE [LARGE SCALE GENOMIC DNA]</scope>
    <source>
        <strain evidence="1 3">JUb129</strain>
    </source>
</reference>
<evidence type="ECO:0000313" key="3">
    <source>
        <dbReference type="Proteomes" id="UP000278775"/>
    </source>
</evidence>
<dbReference type="Proteomes" id="UP000278775">
    <property type="component" value="Unassembled WGS sequence"/>
</dbReference>
<protein>
    <submittedName>
        <fullName evidence="1">Uncharacterized protein</fullName>
    </submittedName>
</protein>
<comment type="caution">
    <text evidence="1">The sequence shown here is derived from an EMBL/GenBank/DDBJ whole genome shotgun (WGS) entry which is preliminary data.</text>
</comment>
<accession>A0A3M7TK70</accession>
<evidence type="ECO:0000313" key="2">
    <source>
        <dbReference type="EMBL" id="RNA63980.1"/>
    </source>
</evidence>
<organism evidence="1 3">
    <name type="scientific">Chryseobacterium nematophagum</name>
    <dbReference type="NCBI Taxonomy" id="2305228"/>
    <lineage>
        <taxon>Bacteria</taxon>
        <taxon>Pseudomonadati</taxon>
        <taxon>Bacteroidota</taxon>
        <taxon>Flavobacteriia</taxon>
        <taxon>Flavobacteriales</taxon>
        <taxon>Weeksellaceae</taxon>
        <taxon>Chryseobacterium group</taxon>
        <taxon>Chryseobacterium</taxon>
    </lineage>
</organism>
<name>A0A3M7TK70_9FLAO</name>
<dbReference type="EMBL" id="QWIU01000001">
    <property type="protein sequence ID" value="RNA63953.1"/>
    <property type="molecule type" value="Genomic_DNA"/>
</dbReference>
<proteinExistence type="predicted"/>
<dbReference type="AlphaFoldDB" id="A0A3M7TK70"/>
<gene>
    <name evidence="1" type="ORF">D1631_00130</name>
    <name evidence="2" type="ORF">D1631_00280</name>
</gene>